<dbReference type="InterPro" id="IPR043128">
    <property type="entry name" value="Rev_trsase/Diguanyl_cyclase"/>
</dbReference>
<keyword evidence="1" id="KW-1133">Transmembrane helix</keyword>
<gene>
    <name evidence="3" type="ORF">RY831_24980</name>
</gene>
<keyword evidence="3" id="KW-0548">Nucleotidyltransferase</keyword>
<dbReference type="PANTHER" id="PTHR46663">
    <property type="entry name" value="DIGUANYLATE CYCLASE DGCT-RELATED"/>
    <property type="match status" value="1"/>
</dbReference>
<feature type="transmembrane region" description="Helical" evidence="1">
    <location>
        <begin position="6"/>
        <end position="25"/>
    </location>
</feature>
<keyword evidence="4" id="KW-1185">Reference proteome</keyword>
<dbReference type="NCBIfam" id="TIGR00254">
    <property type="entry name" value="GGDEF"/>
    <property type="match status" value="1"/>
</dbReference>
<feature type="transmembrane region" description="Helical" evidence="1">
    <location>
        <begin position="104"/>
        <end position="122"/>
    </location>
</feature>
<evidence type="ECO:0000313" key="4">
    <source>
        <dbReference type="Proteomes" id="UP001352263"/>
    </source>
</evidence>
<dbReference type="GO" id="GO:0052621">
    <property type="term" value="F:diguanylate cyclase activity"/>
    <property type="evidence" value="ECO:0007669"/>
    <property type="project" value="UniProtKB-EC"/>
</dbReference>
<accession>A0ABU6JFH8</accession>
<sequence length="317" mass="33981">MPLLVLLGVYFCFALGWMFVCSHAVFRLKSRLNASILVDQATIAFAMLIGGEFLAPVWWAPISVSIGCGLVGGIYYAKLASLLGAGMVALACMLSPYWQGVPLLSIGVVLAILVIPWQAALVSEQIARGRKELQRRAQALETASKTDSLTGVLNRAGFDEALACVLKDTNTICAVMLLDLDGFKAVNDAAGHQAGDELLRLVAQRISHSLRDSDRIARIGGDEFGILACGLHAADDAEWLACKVLQAIAAVCIPGHAGLRITGSLGICIHPDACMTTPALVMERADRLMYDAKRAGKNQYRTSFDPKRPRRKASDAA</sequence>
<dbReference type="Proteomes" id="UP001352263">
    <property type="component" value="Unassembled WGS sequence"/>
</dbReference>
<dbReference type="InterPro" id="IPR029787">
    <property type="entry name" value="Nucleotide_cyclase"/>
</dbReference>
<dbReference type="Pfam" id="PF00990">
    <property type="entry name" value="GGDEF"/>
    <property type="match status" value="1"/>
</dbReference>
<feature type="transmembrane region" description="Helical" evidence="1">
    <location>
        <begin position="82"/>
        <end position="98"/>
    </location>
</feature>
<dbReference type="PANTHER" id="PTHR46663:SF2">
    <property type="entry name" value="GGDEF DOMAIN-CONTAINING PROTEIN"/>
    <property type="match status" value="1"/>
</dbReference>
<feature type="domain" description="GGDEF" evidence="2">
    <location>
        <begin position="171"/>
        <end position="305"/>
    </location>
</feature>
<dbReference type="EC" id="2.7.7.65" evidence="3"/>
<dbReference type="EMBL" id="JAWIIV010000030">
    <property type="protein sequence ID" value="MEC4722422.1"/>
    <property type="molecule type" value="Genomic_DNA"/>
</dbReference>
<comment type="caution">
    <text evidence="3">The sequence shown here is derived from an EMBL/GenBank/DDBJ whole genome shotgun (WGS) entry which is preliminary data.</text>
</comment>
<dbReference type="InterPro" id="IPR000160">
    <property type="entry name" value="GGDEF_dom"/>
</dbReference>
<organism evidence="3 4">
    <name type="scientific">Noviherbaspirillum album</name>
    <dbReference type="NCBI Taxonomy" id="3080276"/>
    <lineage>
        <taxon>Bacteria</taxon>
        <taxon>Pseudomonadati</taxon>
        <taxon>Pseudomonadota</taxon>
        <taxon>Betaproteobacteria</taxon>
        <taxon>Burkholderiales</taxon>
        <taxon>Oxalobacteraceae</taxon>
        <taxon>Noviherbaspirillum</taxon>
    </lineage>
</organism>
<name>A0ABU6JFH8_9BURK</name>
<evidence type="ECO:0000313" key="3">
    <source>
        <dbReference type="EMBL" id="MEC4722422.1"/>
    </source>
</evidence>
<dbReference type="Gene3D" id="3.30.70.270">
    <property type="match status" value="1"/>
</dbReference>
<evidence type="ECO:0000256" key="1">
    <source>
        <dbReference type="SAM" id="Phobius"/>
    </source>
</evidence>
<keyword evidence="1" id="KW-0472">Membrane</keyword>
<dbReference type="CDD" id="cd01949">
    <property type="entry name" value="GGDEF"/>
    <property type="match status" value="1"/>
</dbReference>
<dbReference type="RefSeq" id="WP_326509097.1">
    <property type="nucleotide sequence ID" value="NZ_JAWIIV010000030.1"/>
</dbReference>
<keyword evidence="3" id="KW-0808">Transferase</keyword>
<dbReference type="InterPro" id="IPR052163">
    <property type="entry name" value="DGC-Regulatory_Protein"/>
</dbReference>
<proteinExistence type="predicted"/>
<evidence type="ECO:0000259" key="2">
    <source>
        <dbReference type="PROSITE" id="PS50887"/>
    </source>
</evidence>
<protein>
    <submittedName>
        <fullName evidence="3">GGDEF domain-containing protein</fullName>
        <ecNumber evidence="3">2.7.7.65</ecNumber>
    </submittedName>
</protein>
<dbReference type="PROSITE" id="PS50887">
    <property type="entry name" value="GGDEF"/>
    <property type="match status" value="1"/>
</dbReference>
<dbReference type="SUPFAM" id="SSF55073">
    <property type="entry name" value="Nucleotide cyclase"/>
    <property type="match status" value="1"/>
</dbReference>
<reference evidence="3 4" key="1">
    <citation type="submission" date="2023-10" db="EMBL/GenBank/DDBJ databases">
        <title>Noviherbaspirillum sp. CPCC 100848 genome assembly.</title>
        <authorList>
            <person name="Li X.Y."/>
            <person name="Fang X.M."/>
        </authorList>
    </citation>
    <scope>NUCLEOTIDE SEQUENCE [LARGE SCALE GENOMIC DNA]</scope>
    <source>
        <strain evidence="3 4">CPCC 100848</strain>
    </source>
</reference>
<keyword evidence="1" id="KW-0812">Transmembrane</keyword>
<dbReference type="SMART" id="SM00267">
    <property type="entry name" value="GGDEF"/>
    <property type="match status" value="1"/>
</dbReference>